<evidence type="ECO:0000313" key="1">
    <source>
        <dbReference type="EMBL" id="OMC89445.1"/>
    </source>
</evidence>
<protein>
    <submittedName>
        <fullName evidence="1">Uncharacterized protein</fullName>
    </submittedName>
</protein>
<feature type="non-terminal residue" evidence="1">
    <location>
        <position position="143"/>
    </location>
</feature>
<dbReference type="Proteomes" id="UP000187158">
    <property type="component" value="Unassembled WGS sequence"/>
</dbReference>
<comment type="caution">
    <text evidence="1">The sequence shown here is derived from an EMBL/GenBank/DDBJ whole genome shotgun (WGS) entry which is preliminary data.</text>
</comment>
<proteinExistence type="predicted"/>
<evidence type="ECO:0000313" key="2">
    <source>
        <dbReference type="Proteomes" id="UP000187158"/>
    </source>
</evidence>
<organism evidence="1 2">
    <name type="scientific">Paenibacillus odorifer</name>
    <dbReference type="NCBI Taxonomy" id="189426"/>
    <lineage>
        <taxon>Bacteria</taxon>
        <taxon>Bacillati</taxon>
        <taxon>Bacillota</taxon>
        <taxon>Bacilli</taxon>
        <taxon>Bacillales</taxon>
        <taxon>Paenibacillaceae</taxon>
        <taxon>Paenibacillus</taxon>
    </lineage>
</organism>
<accession>A0ABX3GCZ7</accession>
<gene>
    <name evidence="1" type="ORF">BSO21_34780</name>
</gene>
<name>A0ABX3GCZ7_9BACL</name>
<reference evidence="1 2" key="1">
    <citation type="submission" date="2016-11" db="EMBL/GenBank/DDBJ databases">
        <title>Paenibacillus species isolates.</title>
        <authorList>
            <person name="Beno S.M."/>
        </authorList>
    </citation>
    <scope>NUCLEOTIDE SEQUENCE [LARGE SCALE GENOMIC DNA]</scope>
    <source>
        <strain evidence="1 2">FSL H7-0433</strain>
    </source>
</reference>
<sequence length="143" mass="15800">MIYLIAPDAPYSAGFIPLIYLIAPDSPHSAGFIPLICLLAPDSPHFKGFTNSFGGMVISRCTLSSVLLQKIQQKPKQIYADKLSYILSENKLAAIKVNKRKLHQTSASSKHRLHPNVGFIQTSASPKRRLHPNAKKHGNLIFP</sequence>
<keyword evidence="2" id="KW-1185">Reference proteome</keyword>
<dbReference type="EMBL" id="MPVP01000780">
    <property type="protein sequence ID" value="OMC89445.1"/>
    <property type="molecule type" value="Genomic_DNA"/>
</dbReference>